<feature type="compositionally biased region" description="Basic residues" evidence="10">
    <location>
        <begin position="2224"/>
        <end position="2238"/>
    </location>
</feature>
<dbReference type="SMART" id="SM00355">
    <property type="entry name" value="ZnF_C2H2"/>
    <property type="match status" value="21"/>
</dbReference>
<accession>A0A7R8Z6T2</accession>
<dbReference type="Gene3D" id="3.40.1800.20">
    <property type="match status" value="1"/>
</dbReference>
<dbReference type="SUPFAM" id="SSF55315">
    <property type="entry name" value="L30e-like"/>
    <property type="match status" value="1"/>
</dbReference>
<dbReference type="FunFam" id="3.30.160.60:FF:000690">
    <property type="entry name" value="Zinc finger protein 354C"/>
    <property type="match status" value="1"/>
</dbReference>
<feature type="domain" description="C2H2-type" evidence="11">
    <location>
        <begin position="2062"/>
        <end position="2091"/>
    </location>
</feature>
<organism evidence="13">
    <name type="scientific">Timema douglasi</name>
    <name type="common">Walking stick</name>
    <dbReference type="NCBI Taxonomy" id="61478"/>
    <lineage>
        <taxon>Eukaryota</taxon>
        <taxon>Metazoa</taxon>
        <taxon>Ecdysozoa</taxon>
        <taxon>Arthropoda</taxon>
        <taxon>Hexapoda</taxon>
        <taxon>Insecta</taxon>
        <taxon>Pterygota</taxon>
        <taxon>Neoptera</taxon>
        <taxon>Polyneoptera</taxon>
        <taxon>Phasmatodea</taxon>
        <taxon>Timematodea</taxon>
        <taxon>Timematoidea</taxon>
        <taxon>Timematidae</taxon>
        <taxon>Timema</taxon>
    </lineage>
</organism>
<evidence type="ECO:0000256" key="8">
    <source>
        <dbReference type="PROSITE-ProRule" id="PRU00042"/>
    </source>
</evidence>
<evidence type="ECO:0000256" key="5">
    <source>
        <dbReference type="ARBA" id="ARBA00022771"/>
    </source>
</evidence>
<dbReference type="InterPro" id="IPR004038">
    <property type="entry name" value="Ribosomal_eL8/eL30/eS12/Gad45"/>
</dbReference>
<dbReference type="FunFam" id="3.30.160.60:FF:001530">
    <property type="entry name" value="Zinc finger protein 268"/>
    <property type="match status" value="1"/>
</dbReference>
<feature type="domain" description="C2H2-type" evidence="11">
    <location>
        <begin position="2092"/>
        <end position="2119"/>
    </location>
</feature>
<dbReference type="PROSITE" id="PS51915">
    <property type="entry name" value="ZAD"/>
    <property type="match status" value="1"/>
</dbReference>
<dbReference type="GO" id="GO:0008270">
    <property type="term" value="F:zinc ion binding"/>
    <property type="evidence" value="ECO:0007669"/>
    <property type="project" value="UniProtKB-UniRule"/>
</dbReference>
<dbReference type="EMBL" id="OA566133">
    <property type="protein sequence ID" value="CAD7198352.1"/>
    <property type="molecule type" value="Genomic_DNA"/>
</dbReference>
<feature type="domain" description="C2H2-type" evidence="11">
    <location>
        <begin position="598"/>
        <end position="625"/>
    </location>
</feature>
<dbReference type="GO" id="GO:0003682">
    <property type="term" value="F:chromatin binding"/>
    <property type="evidence" value="ECO:0007669"/>
    <property type="project" value="UniProtKB-ARBA"/>
</dbReference>
<feature type="domain" description="C2H2-type" evidence="11">
    <location>
        <begin position="770"/>
        <end position="797"/>
    </location>
</feature>
<feature type="region of interest" description="Disordered" evidence="10">
    <location>
        <begin position="512"/>
        <end position="534"/>
    </location>
</feature>
<keyword evidence="5 8" id="KW-0863">Zinc-finger</keyword>
<feature type="domain" description="C2H2-type" evidence="11">
    <location>
        <begin position="626"/>
        <end position="653"/>
    </location>
</feature>
<feature type="region of interest" description="Disordered" evidence="10">
    <location>
        <begin position="2223"/>
        <end position="2244"/>
    </location>
</feature>
<dbReference type="Gene3D" id="3.30.160.60">
    <property type="entry name" value="Classic Zinc Finger"/>
    <property type="match status" value="14"/>
</dbReference>
<evidence type="ECO:0000259" key="12">
    <source>
        <dbReference type="PROSITE" id="PS51915"/>
    </source>
</evidence>
<proteinExistence type="inferred from homology"/>
<evidence type="ECO:0000256" key="9">
    <source>
        <dbReference type="PROSITE-ProRule" id="PRU01263"/>
    </source>
</evidence>
<feature type="domain" description="C2H2-type" evidence="11">
    <location>
        <begin position="919"/>
        <end position="946"/>
    </location>
</feature>
<dbReference type="GO" id="GO:0005634">
    <property type="term" value="C:nucleus"/>
    <property type="evidence" value="ECO:0007669"/>
    <property type="project" value="UniProtKB-SubCell"/>
</dbReference>
<keyword evidence="7" id="KW-0539">Nucleus</keyword>
<dbReference type="PROSITE" id="PS00028">
    <property type="entry name" value="ZINC_FINGER_C2H2_1"/>
    <property type="match status" value="18"/>
</dbReference>
<dbReference type="SUPFAM" id="SSF57667">
    <property type="entry name" value="beta-beta-alpha zinc fingers"/>
    <property type="match status" value="9"/>
</dbReference>
<dbReference type="Gene3D" id="3.30.1330.30">
    <property type="match status" value="1"/>
</dbReference>
<name>A0A7R8Z6T2_TIMDO</name>
<dbReference type="InterPro" id="IPR029064">
    <property type="entry name" value="Ribosomal_eL30-like_sf"/>
</dbReference>
<dbReference type="Pfam" id="PF07776">
    <property type="entry name" value="zf-AD"/>
    <property type="match status" value="1"/>
</dbReference>
<feature type="binding site" evidence="9">
    <location>
        <position position="34"/>
    </location>
    <ligand>
        <name>Zn(2+)</name>
        <dbReference type="ChEBI" id="CHEBI:29105"/>
    </ligand>
</feature>
<feature type="binding site" evidence="9">
    <location>
        <position position="80"/>
    </location>
    <ligand>
        <name>Zn(2+)</name>
        <dbReference type="ChEBI" id="CHEBI:29105"/>
    </ligand>
</feature>
<dbReference type="FunFam" id="3.30.160.60:FF:000100">
    <property type="entry name" value="Zinc finger 45-like"/>
    <property type="match status" value="1"/>
</dbReference>
<dbReference type="FunFam" id="3.30.160.60:FF:002529">
    <property type="entry name" value="B-cell CLL/lymphoma 6 member B protein"/>
    <property type="match status" value="1"/>
</dbReference>
<feature type="domain" description="C2H2-type" evidence="11">
    <location>
        <begin position="835"/>
        <end position="862"/>
    </location>
</feature>
<keyword evidence="6 9" id="KW-0862">Zinc</keyword>
<dbReference type="SUPFAM" id="SSF57716">
    <property type="entry name" value="Glucocorticoid receptor-like (DNA-binding domain)"/>
    <property type="match status" value="1"/>
</dbReference>
<dbReference type="PROSITE" id="PS50157">
    <property type="entry name" value="ZINC_FINGER_C2H2_2"/>
    <property type="match status" value="18"/>
</dbReference>
<feature type="region of interest" description="Disordered" evidence="10">
    <location>
        <begin position="1156"/>
        <end position="1192"/>
    </location>
</feature>
<feature type="domain" description="C2H2-type" evidence="11">
    <location>
        <begin position="570"/>
        <end position="597"/>
    </location>
</feature>
<evidence type="ECO:0000256" key="7">
    <source>
        <dbReference type="ARBA" id="ARBA00023242"/>
    </source>
</evidence>
<keyword evidence="4" id="KW-0677">Repeat</keyword>
<dbReference type="Pfam" id="PF01248">
    <property type="entry name" value="Ribosomal_L7Ae"/>
    <property type="match status" value="1"/>
</dbReference>
<feature type="domain" description="C2H2-type" evidence="11">
    <location>
        <begin position="684"/>
        <end position="711"/>
    </location>
</feature>
<dbReference type="GO" id="GO:0035368">
    <property type="term" value="F:selenocysteine insertion sequence binding"/>
    <property type="evidence" value="ECO:0007669"/>
    <property type="project" value="UniProtKB-ARBA"/>
</dbReference>
<feature type="binding site" evidence="9">
    <location>
        <position position="37"/>
    </location>
    <ligand>
        <name>Zn(2+)</name>
        <dbReference type="ChEBI" id="CHEBI:29105"/>
    </ligand>
</feature>
<dbReference type="PANTHER" id="PTHR24376:SF216">
    <property type="entry name" value="ZINC FINGER PROTEIN 420-LIKE"/>
    <property type="match status" value="1"/>
</dbReference>
<dbReference type="FunFam" id="3.30.160.60:FF:000706">
    <property type="entry name" value="Zinc finger protein"/>
    <property type="match status" value="1"/>
</dbReference>
<dbReference type="GO" id="GO:0001514">
    <property type="term" value="P:selenocysteine incorporation"/>
    <property type="evidence" value="ECO:0007669"/>
    <property type="project" value="UniProtKB-ARBA"/>
</dbReference>
<feature type="domain" description="ZAD" evidence="12">
    <location>
        <begin position="32"/>
        <end position="107"/>
    </location>
</feature>
<dbReference type="Pfam" id="PF00096">
    <property type="entry name" value="zf-C2H2"/>
    <property type="match status" value="6"/>
</dbReference>
<evidence type="ECO:0000256" key="3">
    <source>
        <dbReference type="ARBA" id="ARBA00022723"/>
    </source>
</evidence>
<dbReference type="PANTHER" id="PTHR24376">
    <property type="entry name" value="ZINC FINGER PROTEIN"/>
    <property type="match status" value="1"/>
</dbReference>
<dbReference type="InterPro" id="IPR036236">
    <property type="entry name" value="Znf_C2H2_sf"/>
</dbReference>
<feature type="domain" description="C2H2-type" evidence="11">
    <location>
        <begin position="891"/>
        <end position="918"/>
    </location>
</feature>
<feature type="domain" description="C2H2-type" evidence="11">
    <location>
        <begin position="653"/>
        <end position="680"/>
    </location>
</feature>
<sequence length="2474" mass="281379">MSPVPPPLTTPHNDNTKTMEFDLTKLEVAASQLCRVCGQLSQRLTSIFGKKGTTMELAYKIHTHLPILVTKDDLMPLSLCEPCIHKLELCHDLVNTCLDGDTKIRQILGLPIEREEFLQEEELITIKEEDSSETQLNEELDREDIKFEVQNQDTLSERLISECDVRSEDCEILNWQEEDQLNPDKAGLAAQPESKINVGAKKLQSNIKLNSSLKKMIKNKPCKLVVIKTKSKEPLSNEEIMNVLRTKGEKHKLFVPGKKYSTNILKSFNETSGEQSSELQESEVLMESLETDVTLTDEQEIHSDLEVSSEQMPVTLKKLDEPFLETSLEQLPTTEVHDGCTWENMIASSRKKSITYFCFYCEETMIGTETLLSHHSLNHPDKVFICTKCSPPLVFYESKHLFDKHMLHHSQDWKNNTDITSPFYEPALNEVDSVITLPLTGSADNMIQVEDFDNEEDCSFIIESALLEPEVNINDIKPRVDIADTIIQVNRQFKKKREDDLSLSYDITLNGKDNQEGNTSSKQHKLSVVSMKKKRKPRSKYGPYCRYCDLMFDSMEELAMHKSQDSCKTHVCQYCGRQFHTKNKLLEHELLHSKERLFMCEKCGKSFRSSHQLRNHQMIHTSNKKYFCTHCSKSYNTYASYRYHMNTHTNEVYLCDICGKGLKNLGSLRVHSLRHTDPENFKRFACEFCGHKFYSRARMLEHVRCHSKERPFKCPVEGCLKAFQLMWHLKRHALVHSDLRKYTCKVCGSSFKQRKNLNVHVKTHEGNHKYKCSVCQSPFDYLKDLISHRSSHSEEELRANKFKKSQFECPECSRMLSSKVSLQHHMLIHTGEKPFGCNFCNKSFKSKVARDVHLRLHTGEKPYNCSYCEASFTLKSYLVVHERIHTGEAPFKCDKCDKAFRSNVNLHQHSKVHSDNRPYGCAVCSRAFRRREALYTHFRIHTDERPFVCRVCSRGFKQKGDCNKHEKTHYKYSPNVTLAPVFSCPFCKKHFNSPTSVEEHFSTVHGIISSHSEENTMIMVNADDLSNVSEVEIAIDGIPEFIIVFSLDLEVFPYLETQGMSKGTALPREVQNITDNTNPRPKSCTSSLEAVSYRKLPGVSTVSDALPEPEVDLDLKKGLLMWHGGENNSQYSMATGPFLEEKFLLQPHDTVCKNEMSKKDTKLKSKTKKQGMHSKESKPILSGNPLDASNPIRKRGKFREKKKIKVSPLKRLILQEREKRRHHHKLFSNQPHGLKSYQVTDSSISDGQNIFFNANRQQQDLTNVNTEKIIPTALTVSTDSKQYQDFSIKDNTNLSENIIDKELLNIRDMVVSSIPTTLNKELNVTPISTDIVHDFDIDGIVKSLKSMFSPKSQLHSRKFREYCEHMLTPEINGAAETLISELVRLQNRLYQRDPIKAQIKRRYVAGLRELKKHISLKKLKLLIIAPDIDRIECKGGLDDTVNQLKESASIQNIPYVFALNRNKLGHLLLKKTPVSCLGVLRYEACEVLKKDKDEVVNPNIEENKALEDVTGNLITSFLSKLLDKNATTTTCSSQSVLLDEEDPQLHGRRVENHIGKTVSSAPEQDSNLDLLVLGSLVLHKTSVLANYTTDDKNEKRKGTRGGREGGDKGEQNRVSVSLSQLQKLNLMGLYTTKIDLKEIGCNEEDDNYFLVNRGVGMEEMRGGAGALLNMLAEVASQKLHSDPIVASTVTDQSRDYCDAPTFNRARKISPRGKSLNGSINSKDLHSLSSNKLLKLFAEFDGNEMKRTFTYTCSIEPEHCRQSYSSFGSESKARQQMKGHLQTHVQQFGKNNAVQVKCSPVDAQKRRTIQKVEVSSKKRRNLRYSVKAEGSMKIEEADENDSRIPNVENIRSNLDKLAVHCPVDKLAVNCPALEKQSVATTVSCRLEEVKPEVDTSSIYNEHNYTNFTVGTGSLTERNLKCSNAVVSDFEFGGSIPVGRCEVVLGFEDIPEVDLEENMDDSAIDSDVVNSNNEFRNDEVADIITARTGTVSTVKSNKGTEFLKEENPAGKDVYSANITEHDVYIQKKKPKGKAKFIGQSKIEKEMAISLIESMKRRGNTSECLECHICSPPRSFTAPTTLISHYRSHAGIKPYECRICGSVFTRQHSLNYHMLIHSNQTRFTCADCGRKFRHPSHFKEHRRRHTGESPYECSDCMLSNSFIPMLSRKSYQKMTQRFKTRNTYKRHLKTRHGKVLTTAGCLIVLSDDEFRQVRTCPRTPNIIRSQKSAKKKARKSKKIHKPNTVGSLRNCNENGIQVGFNNIEVAKLHENLTQIPITVEMEDSELTKVMLEKAVRQNDIVEEAMRQSDILFLENDIQNNNKVKVEQVWTENDPNTPDANMTNTWDTVNVNFENLNINNSLEDQSSDLKKASQESRTGSPVETIVSDISASSEEDCEFLVAPAIAGVQNVTAVVSTDWNAFLHQVNSTKSYISLQSQEDFLNEAPPKQMSFIASNPKQAATLLMEDNFLQNSICPNA</sequence>
<evidence type="ECO:0000256" key="1">
    <source>
        <dbReference type="ARBA" id="ARBA00004123"/>
    </source>
</evidence>
<dbReference type="FunFam" id="3.30.160.60:FF:000110">
    <property type="entry name" value="Zinc finger protein-like"/>
    <property type="match status" value="1"/>
</dbReference>
<evidence type="ECO:0000256" key="10">
    <source>
        <dbReference type="SAM" id="MobiDB-lite"/>
    </source>
</evidence>
<evidence type="ECO:0000313" key="13">
    <source>
        <dbReference type="EMBL" id="CAD7198352.1"/>
    </source>
</evidence>
<dbReference type="FunFam" id="3.30.160.60:FF:002326">
    <property type="entry name" value="B-cell CLL/lymphoma 6 member B protein"/>
    <property type="match status" value="1"/>
</dbReference>
<keyword evidence="3 9" id="KW-0479">Metal-binding</keyword>
<comment type="subcellular location">
    <subcellularLocation>
        <location evidence="1">Nucleus</location>
    </subcellularLocation>
</comment>
<feature type="domain" description="C2H2-type" evidence="11">
    <location>
        <begin position="712"/>
        <end position="741"/>
    </location>
</feature>
<feature type="binding site" evidence="9">
    <location>
        <position position="83"/>
    </location>
    <ligand>
        <name>Zn(2+)</name>
        <dbReference type="ChEBI" id="CHEBI:29105"/>
    </ligand>
</feature>
<protein>
    <submittedName>
        <fullName evidence="13">Uncharacterized protein</fullName>
    </submittedName>
</protein>
<dbReference type="GO" id="GO:0040029">
    <property type="term" value="P:epigenetic regulation of gene expression"/>
    <property type="evidence" value="ECO:0007669"/>
    <property type="project" value="UniProtKB-ARBA"/>
</dbReference>
<feature type="domain" description="C2H2-type" evidence="11">
    <location>
        <begin position="863"/>
        <end position="890"/>
    </location>
</feature>
<evidence type="ECO:0000256" key="2">
    <source>
        <dbReference type="ARBA" id="ARBA00006991"/>
    </source>
</evidence>
<evidence type="ECO:0000259" key="11">
    <source>
        <dbReference type="PROSITE" id="PS50157"/>
    </source>
</evidence>
<dbReference type="SMART" id="SM00868">
    <property type="entry name" value="zf-AD"/>
    <property type="match status" value="1"/>
</dbReference>
<gene>
    <name evidence="13" type="ORF">TDIB3V08_LOCUS4634</name>
</gene>
<feature type="domain" description="C2H2-type" evidence="11">
    <location>
        <begin position="982"/>
        <end position="1005"/>
    </location>
</feature>
<feature type="domain" description="C2H2-type" evidence="11">
    <location>
        <begin position="742"/>
        <end position="769"/>
    </location>
</feature>
<reference evidence="13" key="1">
    <citation type="submission" date="2020-11" db="EMBL/GenBank/DDBJ databases">
        <authorList>
            <person name="Tran Van P."/>
        </authorList>
    </citation>
    <scope>NUCLEOTIDE SEQUENCE</scope>
</reference>
<evidence type="ECO:0000256" key="4">
    <source>
        <dbReference type="ARBA" id="ARBA00022737"/>
    </source>
</evidence>
<dbReference type="FunFam" id="3.30.1330.30:FF:000004">
    <property type="entry name" value="selenocysteine insertion sequence-binding protein 2"/>
    <property type="match status" value="1"/>
</dbReference>
<feature type="compositionally biased region" description="Basic and acidic residues" evidence="10">
    <location>
        <begin position="1589"/>
        <end position="1611"/>
    </location>
</feature>
<dbReference type="InterPro" id="IPR013087">
    <property type="entry name" value="Znf_C2H2_type"/>
</dbReference>
<feature type="domain" description="C2H2-type" evidence="11">
    <location>
        <begin position="947"/>
        <end position="974"/>
    </location>
</feature>
<dbReference type="GO" id="GO:0000785">
    <property type="term" value="C:chromatin"/>
    <property type="evidence" value="ECO:0007669"/>
    <property type="project" value="UniProtKB-ARBA"/>
</dbReference>
<feature type="region of interest" description="Disordered" evidence="10">
    <location>
        <begin position="1589"/>
        <end position="1614"/>
    </location>
</feature>
<feature type="domain" description="C2H2-type" evidence="11">
    <location>
        <begin position="2120"/>
        <end position="2147"/>
    </location>
</feature>
<feature type="domain" description="C2H2-type" evidence="11">
    <location>
        <begin position="807"/>
        <end position="834"/>
    </location>
</feature>
<comment type="similarity">
    <text evidence="2">Belongs to the krueppel C2H2-type zinc-finger protein family.</text>
</comment>
<dbReference type="InterPro" id="IPR012934">
    <property type="entry name" value="Znf_AD"/>
</dbReference>
<evidence type="ECO:0000256" key="6">
    <source>
        <dbReference type="ARBA" id="ARBA00022833"/>
    </source>
</evidence>